<dbReference type="RefSeq" id="WP_380605441.1">
    <property type="nucleotide sequence ID" value="NZ_JBHSDU010000015.1"/>
</dbReference>
<feature type="chain" id="PRO_5047264137" evidence="1">
    <location>
        <begin position="25"/>
        <end position="364"/>
    </location>
</feature>
<sequence length="364" mass="38831">MRTMIGRVGLALLAAFAVGSAAQAGEPREARINLGSSSAPLMATVEVEDYRSAPLDLLTPVVTGDSQMTRFLKAYYEIGRAGDIKKVASLFEPHLRAGVNDYYPTAQSLSEQFAGLRSVRMVAVLHWGEYQFGVVRHETALEEGGTRNASWSHAARCLGDTCQIGDHFTNSLLGRIVSAAFADKGGVQVGAPAQVDTSLSMLPAAVDAARKVVATDPIVLHLNRASDQTASTVSKLVATLTENLRVTSSKQPAVEKLSVLYSAGTPKSVAVFQRGSEVPAYNYSAYLIWFANHAPWTVGSVYSLGPDVCVALLKSEHDRAVHLLPLQRAGTGWTIVSDPSSLDAWPVLSSISAYQALQKSLSDG</sequence>
<dbReference type="Proteomes" id="UP001595904">
    <property type="component" value="Unassembled WGS sequence"/>
</dbReference>
<proteinExistence type="predicted"/>
<gene>
    <name evidence="2" type="ORF">ACFPN2_35080</name>
</gene>
<evidence type="ECO:0000313" key="2">
    <source>
        <dbReference type="EMBL" id="MFC4314342.1"/>
    </source>
</evidence>
<evidence type="ECO:0000313" key="3">
    <source>
        <dbReference type="Proteomes" id="UP001595904"/>
    </source>
</evidence>
<protein>
    <submittedName>
        <fullName evidence="2">Uncharacterized protein</fullName>
    </submittedName>
</protein>
<keyword evidence="3" id="KW-1185">Reference proteome</keyword>
<accession>A0ABV8T4I3</accession>
<evidence type="ECO:0000256" key="1">
    <source>
        <dbReference type="SAM" id="SignalP"/>
    </source>
</evidence>
<dbReference type="EMBL" id="JBHSDU010000015">
    <property type="protein sequence ID" value="MFC4314342.1"/>
    <property type="molecule type" value="Genomic_DNA"/>
</dbReference>
<comment type="caution">
    <text evidence="2">The sequence shown here is derived from an EMBL/GenBank/DDBJ whole genome shotgun (WGS) entry which is preliminary data.</text>
</comment>
<name>A0ABV8T4I3_9GAMM</name>
<reference evidence="3" key="1">
    <citation type="journal article" date="2019" name="Int. J. Syst. Evol. Microbiol.">
        <title>The Global Catalogue of Microorganisms (GCM) 10K type strain sequencing project: providing services to taxonomists for standard genome sequencing and annotation.</title>
        <authorList>
            <consortium name="The Broad Institute Genomics Platform"/>
            <consortium name="The Broad Institute Genome Sequencing Center for Infectious Disease"/>
            <person name="Wu L."/>
            <person name="Ma J."/>
        </authorList>
    </citation>
    <scope>NUCLEOTIDE SEQUENCE [LARGE SCALE GENOMIC DNA]</scope>
    <source>
        <strain evidence="3">CGMCC 1.10759</strain>
    </source>
</reference>
<keyword evidence="1" id="KW-0732">Signal</keyword>
<organism evidence="2 3">
    <name type="scientific">Steroidobacter flavus</name>
    <dbReference type="NCBI Taxonomy" id="1842136"/>
    <lineage>
        <taxon>Bacteria</taxon>
        <taxon>Pseudomonadati</taxon>
        <taxon>Pseudomonadota</taxon>
        <taxon>Gammaproteobacteria</taxon>
        <taxon>Steroidobacterales</taxon>
        <taxon>Steroidobacteraceae</taxon>
        <taxon>Steroidobacter</taxon>
    </lineage>
</organism>
<feature type="signal peptide" evidence="1">
    <location>
        <begin position="1"/>
        <end position="24"/>
    </location>
</feature>